<reference evidence="3" key="1">
    <citation type="journal article" date="2019" name="Int. J. Syst. Evol. Microbiol.">
        <title>The Global Catalogue of Microorganisms (GCM) 10K type strain sequencing project: providing services to taxonomists for standard genome sequencing and annotation.</title>
        <authorList>
            <consortium name="The Broad Institute Genomics Platform"/>
            <consortium name="The Broad Institute Genome Sequencing Center for Infectious Disease"/>
            <person name="Wu L."/>
            <person name="Ma J."/>
        </authorList>
    </citation>
    <scope>NUCLEOTIDE SEQUENCE [LARGE SCALE GENOMIC DNA]</scope>
    <source>
        <strain evidence="3">CGMCC 4.7093</strain>
    </source>
</reference>
<keyword evidence="3" id="KW-1185">Reference proteome</keyword>
<keyword evidence="1" id="KW-0812">Transmembrane</keyword>
<proteinExistence type="predicted"/>
<comment type="caution">
    <text evidence="2">The sequence shown here is derived from an EMBL/GenBank/DDBJ whole genome shotgun (WGS) entry which is preliminary data.</text>
</comment>
<sequence length="53" mass="5769">MLLRIIVIALVVWVVLAVIGFVVKGLLWLAFVALALFVVTAVVGAVRRRSHTV</sequence>
<protein>
    <submittedName>
        <fullName evidence="2">Uncharacterized protein</fullName>
    </submittedName>
</protein>
<evidence type="ECO:0000313" key="3">
    <source>
        <dbReference type="Proteomes" id="UP001595947"/>
    </source>
</evidence>
<gene>
    <name evidence="2" type="ORF">ACFPBZ_06475</name>
</gene>
<feature type="transmembrane region" description="Helical" evidence="1">
    <location>
        <begin position="5"/>
        <end position="22"/>
    </location>
</feature>
<dbReference type="EMBL" id="JBHSIV010000005">
    <property type="protein sequence ID" value="MFC5061843.1"/>
    <property type="molecule type" value="Genomic_DNA"/>
</dbReference>
<dbReference type="RefSeq" id="WP_378035197.1">
    <property type="nucleotide sequence ID" value="NZ_JBHSIV010000005.1"/>
</dbReference>
<keyword evidence="1" id="KW-1133">Transmembrane helix</keyword>
<evidence type="ECO:0000313" key="2">
    <source>
        <dbReference type="EMBL" id="MFC5061843.1"/>
    </source>
</evidence>
<feature type="transmembrane region" description="Helical" evidence="1">
    <location>
        <begin position="28"/>
        <end position="46"/>
    </location>
</feature>
<accession>A0ABV9YIG0</accession>
<name>A0ABV9YIG0_9PSEU</name>
<keyword evidence="1" id="KW-0472">Membrane</keyword>
<evidence type="ECO:0000256" key="1">
    <source>
        <dbReference type="SAM" id="Phobius"/>
    </source>
</evidence>
<dbReference type="Proteomes" id="UP001595947">
    <property type="component" value="Unassembled WGS sequence"/>
</dbReference>
<organism evidence="2 3">
    <name type="scientific">Actinomycetospora atypica</name>
    <dbReference type="NCBI Taxonomy" id="1290095"/>
    <lineage>
        <taxon>Bacteria</taxon>
        <taxon>Bacillati</taxon>
        <taxon>Actinomycetota</taxon>
        <taxon>Actinomycetes</taxon>
        <taxon>Pseudonocardiales</taxon>
        <taxon>Pseudonocardiaceae</taxon>
        <taxon>Actinomycetospora</taxon>
    </lineage>
</organism>